<dbReference type="EMBL" id="JAGGLL010000021">
    <property type="protein sequence ID" value="MBP2022950.1"/>
    <property type="molecule type" value="Genomic_DNA"/>
</dbReference>
<proteinExistence type="inferred from homology"/>
<evidence type="ECO:0000256" key="2">
    <source>
        <dbReference type="ARBA" id="ARBA00023015"/>
    </source>
</evidence>
<sequence length="155" mass="18344">MEKNEFYTFREYTKNFKSNLTPCEEDYVEMIYRLSISNNGYTRVNDLAAALNVKPPSVTKMIKKLNNKDLIAYEKYGIIQLLDKGKITGKILLDRHNTIEKFMKMLDISEDILEETEKIEHTISVETLVKIKELVDFFTENREALEMYKRFKARL</sequence>
<name>A0ABS4K6P9_9CLOT</name>
<comment type="similarity">
    <text evidence="1">Belongs to the DtxR/MntR family.</text>
</comment>
<comment type="caution">
    <text evidence="6">The sequence shown here is derived from an EMBL/GenBank/DDBJ whole genome shotgun (WGS) entry which is preliminary data.</text>
</comment>
<dbReference type="InterPro" id="IPR036390">
    <property type="entry name" value="WH_DNA-bd_sf"/>
</dbReference>
<organism evidence="6 7">
    <name type="scientific">Clostridium punense</name>
    <dbReference type="NCBI Taxonomy" id="1054297"/>
    <lineage>
        <taxon>Bacteria</taxon>
        <taxon>Bacillati</taxon>
        <taxon>Bacillota</taxon>
        <taxon>Clostridia</taxon>
        <taxon>Eubacteriales</taxon>
        <taxon>Clostridiaceae</taxon>
        <taxon>Clostridium</taxon>
    </lineage>
</organism>
<dbReference type="PROSITE" id="PS50944">
    <property type="entry name" value="HTH_DTXR"/>
    <property type="match status" value="1"/>
</dbReference>
<dbReference type="Pfam" id="PF02742">
    <property type="entry name" value="Fe_dep_repr_C"/>
    <property type="match status" value="1"/>
</dbReference>
<keyword evidence="7" id="KW-1185">Reference proteome</keyword>
<dbReference type="PANTHER" id="PTHR33238:SF7">
    <property type="entry name" value="IRON-DEPENDENT TRANSCRIPTIONAL REGULATOR"/>
    <property type="match status" value="1"/>
</dbReference>
<evidence type="ECO:0000256" key="3">
    <source>
        <dbReference type="ARBA" id="ARBA00023125"/>
    </source>
</evidence>
<reference evidence="6 7" key="1">
    <citation type="submission" date="2021-03" db="EMBL/GenBank/DDBJ databases">
        <title>Genomic Encyclopedia of Type Strains, Phase IV (KMG-IV): sequencing the most valuable type-strain genomes for metagenomic binning, comparative biology and taxonomic classification.</title>
        <authorList>
            <person name="Goeker M."/>
        </authorList>
    </citation>
    <scope>NUCLEOTIDE SEQUENCE [LARGE SCALE GENOMIC DNA]</scope>
    <source>
        <strain evidence="6 7">DSM 28650</strain>
    </source>
</reference>
<evidence type="ECO:0000256" key="4">
    <source>
        <dbReference type="ARBA" id="ARBA00023163"/>
    </source>
</evidence>
<dbReference type="Gene3D" id="1.10.60.10">
    <property type="entry name" value="Iron dependent repressor, metal binding and dimerisation domain"/>
    <property type="match status" value="1"/>
</dbReference>
<dbReference type="SUPFAM" id="SSF47979">
    <property type="entry name" value="Iron-dependent repressor protein, dimerization domain"/>
    <property type="match status" value="1"/>
</dbReference>
<feature type="domain" description="HTH dtxR-type" evidence="5">
    <location>
        <begin position="20"/>
        <end position="82"/>
    </location>
</feature>
<evidence type="ECO:0000313" key="7">
    <source>
        <dbReference type="Proteomes" id="UP001519308"/>
    </source>
</evidence>
<dbReference type="Pfam" id="PF01325">
    <property type="entry name" value="Fe_dep_repress"/>
    <property type="match status" value="1"/>
</dbReference>
<dbReference type="RefSeq" id="WP_021283449.1">
    <property type="nucleotide sequence ID" value="NZ_JAGGLL010000021.1"/>
</dbReference>
<gene>
    <name evidence="6" type="ORF">J2Z44_002775</name>
</gene>
<dbReference type="SMART" id="SM00529">
    <property type="entry name" value="HTH_DTXR"/>
    <property type="match status" value="1"/>
</dbReference>
<evidence type="ECO:0000259" key="5">
    <source>
        <dbReference type="PROSITE" id="PS50944"/>
    </source>
</evidence>
<evidence type="ECO:0000313" key="6">
    <source>
        <dbReference type="EMBL" id="MBP2022950.1"/>
    </source>
</evidence>
<evidence type="ECO:0000256" key="1">
    <source>
        <dbReference type="ARBA" id="ARBA00007871"/>
    </source>
</evidence>
<dbReference type="InterPro" id="IPR036421">
    <property type="entry name" value="Fe_dep_repressor_sf"/>
</dbReference>
<dbReference type="Gene3D" id="1.10.10.10">
    <property type="entry name" value="Winged helix-like DNA-binding domain superfamily/Winged helix DNA-binding domain"/>
    <property type="match status" value="1"/>
</dbReference>
<dbReference type="InterPro" id="IPR022687">
    <property type="entry name" value="HTH_DTXR"/>
</dbReference>
<dbReference type="SUPFAM" id="SSF46785">
    <property type="entry name" value="Winged helix' DNA-binding domain"/>
    <property type="match status" value="1"/>
</dbReference>
<dbReference type="PANTHER" id="PTHR33238">
    <property type="entry name" value="IRON (METAL) DEPENDENT REPRESSOR, DTXR FAMILY"/>
    <property type="match status" value="1"/>
</dbReference>
<dbReference type="InterPro" id="IPR050536">
    <property type="entry name" value="DtxR_MntR_Metal-Reg"/>
</dbReference>
<dbReference type="Proteomes" id="UP001519308">
    <property type="component" value="Unassembled WGS sequence"/>
</dbReference>
<accession>A0ABS4K6P9</accession>
<keyword evidence="2" id="KW-0805">Transcription regulation</keyword>
<keyword evidence="4" id="KW-0804">Transcription</keyword>
<dbReference type="InterPro" id="IPR036388">
    <property type="entry name" value="WH-like_DNA-bd_sf"/>
</dbReference>
<dbReference type="InterPro" id="IPR022689">
    <property type="entry name" value="Iron_dep_repressor"/>
</dbReference>
<keyword evidence="3" id="KW-0238">DNA-binding</keyword>
<protein>
    <submittedName>
        <fullName evidence="6">Mn-dependent DtxR family transcriptional regulator</fullName>
    </submittedName>
</protein>
<dbReference type="InterPro" id="IPR001367">
    <property type="entry name" value="Fe_dep_repressor"/>
</dbReference>